<dbReference type="Proteomes" id="UP000583800">
    <property type="component" value="Unassembled WGS sequence"/>
</dbReference>
<reference evidence="2 3" key="1">
    <citation type="submission" date="2020-08" db="EMBL/GenBank/DDBJ databases">
        <title>Sequencing the genomes of 1000 actinobacteria strains.</title>
        <authorList>
            <person name="Klenk H.-P."/>
        </authorList>
    </citation>
    <scope>NUCLEOTIDE SEQUENCE [LARGE SCALE GENOMIC DNA]</scope>
    <source>
        <strain evidence="2 3">DSM 45913</strain>
    </source>
</reference>
<feature type="compositionally biased region" description="Low complexity" evidence="1">
    <location>
        <begin position="122"/>
        <end position="154"/>
    </location>
</feature>
<feature type="region of interest" description="Disordered" evidence="1">
    <location>
        <begin position="1"/>
        <end position="43"/>
    </location>
</feature>
<sequence>MAFGRGNWRPLPAAGSHPGRSSPTRHPPTAHARRPSLTLPASRPPFAARRALPAVCCCPDIRRQASFGGRLVGVCVSSATGHPSPEKSWSPARRRHSVFVRSAPSSLARSAFVRRTMRTVVRRPPVTRRPSTRPAVRPGPGPLTRGPLTHGLPTRGPPTCDPRPSAPGPRSLAASGCLSLAAGLRSPTLGPRPPDSRPPDSRPLARGPWLPPAACPWPLVSGPRPSARGPPTRGPRSPAPGCLSLAVGPRLLVRSPRLSDRANGPRSVAAATGRRAGRRPSPETGCTPARSSLVVAPPAGGGGRRGVSRRGDGLVFVAWGRCFT</sequence>
<name>A0A7X0C010_9ACTN</name>
<accession>A0A7X0C010</accession>
<gene>
    <name evidence="2" type="ORF">FHU36_002583</name>
</gene>
<feature type="compositionally biased region" description="Low complexity" evidence="1">
    <location>
        <begin position="170"/>
        <end position="186"/>
    </location>
</feature>
<protein>
    <submittedName>
        <fullName evidence="2">Uncharacterized protein</fullName>
    </submittedName>
</protein>
<proteinExistence type="predicted"/>
<feature type="compositionally biased region" description="Pro residues" evidence="1">
    <location>
        <begin position="155"/>
        <end position="167"/>
    </location>
</feature>
<evidence type="ECO:0000256" key="1">
    <source>
        <dbReference type="SAM" id="MobiDB-lite"/>
    </source>
</evidence>
<organism evidence="2 3">
    <name type="scientific">Nonomuraea muscovyensis</name>
    <dbReference type="NCBI Taxonomy" id="1124761"/>
    <lineage>
        <taxon>Bacteria</taxon>
        <taxon>Bacillati</taxon>
        <taxon>Actinomycetota</taxon>
        <taxon>Actinomycetes</taxon>
        <taxon>Streptosporangiales</taxon>
        <taxon>Streptosporangiaceae</taxon>
        <taxon>Nonomuraea</taxon>
    </lineage>
</organism>
<evidence type="ECO:0000313" key="2">
    <source>
        <dbReference type="EMBL" id="MBB6346074.1"/>
    </source>
</evidence>
<feature type="region of interest" description="Disordered" evidence="1">
    <location>
        <begin position="121"/>
        <end position="242"/>
    </location>
</feature>
<comment type="caution">
    <text evidence="2">The sequence shown here is derived from an EMBL/GenBank/DDBJ whole genome shotgun (WGS) entry which is preliminary data.</text>
</comment>
<keyword evidence="3" id="KW-1185">Reference proteome</keyword>
<dbReference type="AlphaFoldDB" id="A0A7X0C010"/>
<feature type="region of interest" description="Disordered" evidence="1">
    <location>
        <begin position="257"/>
        <end position="307"/>
    </location>
</feature>
<evidence type="ECO:0000313" key="3">
    <source>
        <dbReference type="Proteomes" id="UP000583800"/>
    </source>
</evidence>
<dbReference type="EMBL" id="JACHJB010000001">
    <property type="protein sequence ID" value="MBB6346074.1"/>
    <property type="molecule type" value="Genomic_DNA"/>
</dbReference>